<dbReference type="EMBL" id="JACSDZ010000019">
    <property type="protein sequence ID" value="KAF7383306.1"/>
    <property type="molecule type" value="Genomic_DNA"/>
</dbReference>
<dbReference type="AlphaFoldDB" id="A0A834J945"/>
<dbReference type="Proteomes" id="UP000617340">
    <property type="component" value="Unassembled WGS sequence"/>
</dbReference>
<keyword evidence="2" id="KW-1185">Reference proteome</keyword>
<evidence type="ECO:0000313" key="1">
    <source>
        <dbReference type="EMBL" id="KAF7383306.1"/>
    </source>
</evidence>
<protein>
    <submittedName>
        <fullName evidence="1">Uncharacterized protein</fullName>
    </submittedName>
</protein>
<name>A0A834J945_VESGE</name>
<sequence>MFNVRYRSIDVLYITSRLSSQRRNDISPSNWPHLLTGHPVTSPLIKCVDAIEVERSTCSQIGNGLTLNSPCGRTPIHRRSFLGHATLHETMALNSKDFDVAMDLSQLYETHPGVLA</sequence>
<comment type="caution">
    <text evidence="1">The sequence shown here is derived from an EMBL/GenBank/DDBJ whole genome shotgun (WGS) entry which is preliminary data.</text>
</comment>
<proteinExistence type="predicted"/>
<gene>
    <name evidence="1" type="ORF">HZH68_015155</name>
</gene>
<accession>A0A834J945</accession>
<organism evidence="1 2">
    <name type="scientific">Vespula germanica</name>
    <name type="common">German yellow jacket</name>
    <name type="synonym">Paravespula germanica</name>
    <dbReference type="NCBI Taxonomy" id="30212"/>
    <lineage>
        <taxon>Eukaryota</taxon>
        <taxon>Metazoa</taxon>
        <taxon>Ecdysozoa</taxon>
        <taxon>Arthropoda</taxon>
        <taxon>Hexapoda</taxon>
        <taxon>Insecta</taxon>
        <taxon>Pterygota</taxon>
        <taxon>Neoptera</taxon>
        <taxon>Endopterygota</taxon>
        <taxon>Hymenoptera</taxon>
        <taxon>Apocrita</taxon>
        <taxon>Aculeata</taxon>
        <taxon>Vespoidea</taxon>
        <taxon>Vespidae</taxon>
        <taxon>Vespinae</taxon>
        <taxon>Vespula</taxon>
    </lineage>
</organism>
<evidence type="ECO:0000313" key="2">
    <source>
        <dbReference type="Proteomes" id="UP000617340"/>
    </source>
</evidence>
<reference evidence="1" key="1">
    <citation type="journal article" date="2020" name="G3 (Bethesda)">
        <title>High-Quality Assemblies for Three Invasive Social Wasps from the &lt;i&gt;Vespula&lt;/i&gt; Genus.</title>
        <authorList>
            <person name="Harrop T.W.R."/>
            <person name="Guhlin J."/>
            <person name="McLaughlin G.M."/>
            <person name="Permina E."/>
            <person name="Stockwell P."/>
            <person name="Gilligan J."/>
            <person name="Le Lec M.F."/>
            <person name="Gruber M.A.M."/>
            <person name="Quinn O."/>
            <person name="Lovegrove M."/>
            <person name="Duncan E.J."/>
            <person name="Remnant E.J."/>
            <person name="Van Eeckhoven J."/>
            <person name="Graham B."/>
            <person name="Knapp R.A."/>
            <person name="Langford K.W."/>
            <person name="Kronenberg Z."/>
            <person name="Press M.O."/>
            <person name="Eacker S.M."/>
            <person name="Wilson-Rankin E.E."/>
            <person name="Purcell J."/>
            <person name="Lester P.J."/>
            <person name="Dearden P.K."/>
        </authorList>
    </citation>
    <scope>NUCLEOTIDE SEQUENCE</scope>
    <source>
        <strain evidence="1">Linc-1</strain>
    </source>
</reference>